<evidence type="ECO:0000256" key="1">
    <source>
        <dbReference type="ARBA" id="ARBA00004651"/>
    </source>
</evidence>
<accession>T1AFD6</accession>
<evidence type="ECO:0000256" key="5">
    <source>
        <dbReference type="ARBA" id="ARBA00023136"/>
    </source>
</evidence>
<dbReference type="GO" id="GO:0005886">
    <property type="term" value="C:plasma membrane"/>
    <property type="evidence" value="ECO:0007669"/>
    <property type="project" value="UniProtKB-SubCell"/>
</dbReference>
<keyword evidence="4 6" id="KW-1133">Transmembrane helix</keyword>
<name>T1AFD6_9ZZZZ</name>
<keyword evidence="2" id="KW-1003">Cell membrane</keyword>
<feature type="transmembrane region" description="Helical" evidence="6">
    <location>
        <begin position="90"/>
        <end position="110"/>
    </location>
</feature>
<evidence type="ECO:0000256" key="6">
    <source>
        <dbReference type="SAM" id="Phobius"/>
    </source>
</evidence>
<evidence type="ECO:0000256" key="2">
    <source>
        <dbReference type="ARBA" id="ARBA00022475"/>
    </source>
</evidence>
<dbReference type="InterPro" id="IPR050833">
    <property type="entry name" value="Poly_Biosynth_Transport"/>
</dbReference>
<organism evidence="7">
    <name type="scientific">mine drainage metagenome</name>
    <dbReference type="NCBI Taxonomy" id="410659"/>
    <lineage>
        <taxon>unclassified sequences</taxon>
        <taxon>metagenomes</taxon>
        <taxon>ecological metagenomes</taxon>
    </lineage>
</organism>
<gene>
    <name evidence="7" type="ORF">B2A_11119</name>
</gene>
<reference evidence="7" key="2">
    <citation type="journal article" date="2014" name="ISME J.">
        <title>Microbial stratification in low pH oxic and suboxic macroscopic growths along an acid mine drainage.</title>
        <authorList>
            <person name="Mendez-Garcia C."/>
            <person name="Mesa V."/>
            <person name="Sprenger R.R."/>
            <person name="Richter M."/>
            <person name="Diez M.S."/>
            <person name="Solano J."/>
            <person name="Bargiela R."/>
            <person name="Golyshina O.V."/>
            <person name="Manteca A."/>
            <person name="Ramos J.L."/>
            <person name="Gallego J.R."/>
            <person name="Llorente I."/>
            <person name="Martins Dos Santos V.A."/>
            <person name="Jensen O.N."/>
            <person name="Pelaez A.I."/>
            <person name="Sanchez J."/>
            <person name="Ferrer M."/>
        </authorList>
    </citation>
    <scope>NUCLEOTIDE SEQUENCE</scope>
</reference>
<dbReference type="PANTHER" id="PTHR30250:SF11">
    <property type="entry name" value="O-ANTIGEN TRANSPORTER-RELATED"/>
    <property type="match status" value="1"/>
</dbReference>
<comment type="caution">
    <text evidence="7">The sequence shown here is derived from an EMBL/GenBank/DDBJ whole genome shotgun (WGS) entry which is preliminary data.</text>
</comment>
<dbReference type="AlphaFoldDB" id="T1AFD6"/>
<keyword evidence="3 6" id="KW-0812">Transmembrane</keyword>
<feature type="transmembrane region" description="Helical" evidence="6">
    <location>
        <begin position="62"/>
        <end position="83"/>
    </location>
</feature>
<proteinExistence type="predicted"/>
<dbReference type="EMBL" id="AUZZ01008023">
    <property type="protein sequence ID" value="EQD39744.1"/>
    <property type="molecule type" value="Genomic_DNA"/>
</dbReference>
<comment type="subcellular location">
    <subcellularLocation>
        <location evidence="1">Cell membrane</location>
        <topology evidence="1">Multi-pass membrane protein</topology>
    </subcellularLocation>
</comment>
<keyword evidence="5 6" id="KW-0472">Membrane</keyword>
<evidence type="ECO:0000313" key="7">
    <source>
        <dbReference type="EMBL" id="EQD39744.1"/>
    </source>
</evidence>
<feature type="non-terminal residue" evidence="7">
    <location>
        <position position="1"/>
    </location>
</feature>
<evidence type="ECO:0000256" key="3">
    <source>
        <dbReference type="ARBA" id="ARBA00022692"/>
    </source>
</evidence>
<feature type="transmembrane region" description="Helical" evidence="6">
    <location>
        <begin position="116"/>
        <end position="135"/>
    </location>
</feature>
<reference evidence="7" key="1">
    <citation type="submission" date="2013-08" db="EMBL/GenBank/DDBJ databases">
        <authorList>
            <person name="Mendez C."/>
            <person name="Richter M."/>
            <person name="Ferrer M."/>
            <person name="Sanchez J."/>
        </authorList>
    </citation>
    <scope>NUCLEOTIDE SEQUENCE</scope>
</reference>
<protein>
    <submittedName>
        <fullName evidence="7">Polysaccharide biosynthesis protein</fullName>
    </submittedName>
</protein>
<feature type="transmembrane region" description="Helical" evidence="6">
    <location>
        <begin position="147"/>
        <end position="168"/>
    </location>
</feature>
<evidence type="ECO:0000256" key="4">
    <source>
        <dbReference type="ARBA" id="ARBA00022989"/>
    </source>
</evidence>
<sequence>FLPVATKYVRSREMGSVRILYVTATKWMVLASLPLFLLFVFLPGPSLGLVYGSAYSSVTLPLQVVTLGAFLSTIVGPAAAAQVAFGQTRLLLYNSIVAGGVDLGLAWQLIPHFGLLGAAIAWCSANAIYPALSLIEVEMIDSVHPFRLHFLIPLFATSIPAALLLLLLPRTLPVVGAASARHRHRPAVRGDDPG</sequence>
<dbReference type="PANTHER" id="PTHR30250">
    <property type="entry name" value="PST FAMILY PREDICTED COLANIC ACID TRANSPORTER"/>
    <property type="match status" value="1"/>
</dbReference>
<feature type="transmembrane region" description="Helical" evidence="6">
    <location>
        <begin position="20"/>
        <end position="42"/>
    </location>
</feature>
<feature type="non-terminal residue" evidence="7">
    <location>
        <position position="194"/>
    </location>
</feature>